<keyword evidence="2" id="KW-1185">Reference proteome</keyword>
<protein>
    <submittedName>
        <fullName evidence="1">Uncharacterized protein</fullName>
    </submittedName>
</protein>
<dbReference type="Proteomes" id="UP000799428">
    <property type="component" value="Unassembled WGS sequence"/>
</dbReference>
<dbReference type="EMBL" id="MU005768">
    <property type="protein sequence ID" value="KAF2711064.1"/>
    <property type="molecule type" value="Genomic_DNA"/>
</dbReference>
<dbReference type="AlphaFoldDB" id="A0A6G1KE13"/>
<reference evidence="1" key="1">
    <citation type="journal article" date="2020" name="Stud. Mycol.">
        <title>101 Dothideomycetes genomes: a test case for predicting lifestyles and emergence of pathogens.</title>
        <authorList>
            <person name="Haridas S."/>
            <person name="Albert R."/>
            <person name="Binder M."/>
            <person name="Bloem J."/>
            <person name="Labutti K."/>
            <person name="Salamov A."/>
            <person name="Andreopoulos B."/>
            <person name="Baker S."/>
            <person name="Barry K."/>
            <person name="Bills G."/>
            <person name="Bluhm B."/>
            <person name="Cannon C."/>
            <person name="Castanera R."/>
            <person name="Culley D."/>
            <person name="Daum C."/>
            <person name="Ezra D."/>
            <person name="Gonzalez J."/>
            <person name="Henrissat B."/>
            <person name="Kuo A."/>
            <person name="Liang C."/>
            <person name="Lipzen A."/>
            <person name="Lutzoni F."/>
            <person name="Magnuson J."/>
            <person name="Mondo S."/>
            <person name="Nolan M."/>
            <person name="Ohm R."/>
            <person name="Pangilinan J."/>
            <person name="Park H.-J."/>
            <person name="Ramirez L."/>
            <person name="Alfaro M."/>
            <person name="Sun H."/>
            <person name="Tritt A."/>
            <person name="Yoshinaga Y."/>
            <person name="Zwiers L.-H."/>
            <person name="Turgeon B."/>
            <person name="Goodwin S."/>
            <person name="Spatafora J."/>
            <person name="Crous P."/>
            <person name="Grigoriev I."/>
        </authorList>
    </citation>
    <scope>NUCLEOTIDE SEQUENCE</scope>
    <source>
        <strain evidence="1">CBS 279.74</strain>
    </source>
</reference>
<gene>
    <name evidence="1" type="ORF">K504DRAFT_241661</name>
</gene>
<sequence length="125" mass="13950">MRHAAFLSPLRTCVRVRSVRLPSLRCLSLPMSVDCGATWKHIFGCGLGGSWWLARTCEGVCYDEELLVCVFYCARSIFCIFGVSKSSSGVSQCRRHLSEGEYDRRKGLAMDMQILTTAQTPCCTL</sequence>
<proteinExistence type="predicted"/>
<organism evidence="1 2">
    <name type="scientific">Pleomassaria siparia CBS 279.74</name>
    <dbReference type="NCBI Taxonomy" id="1314801"/>
    <lineage>
        <taxon>Eukaryota</taxon>
        <taxon>Fungi</taxon>
        <taxon>Dikarya</taxon>
        <taxon>Ascomycota</taxon>
        <taxon>Pezizomycotina</taxon>
        <taxon>Dothideomycetes</taxon>
        <taxon>Pleosporomycetidae</taxon>
        <taxon>Pleosporales</taxon>
        <taxon>Pleomassariaceae</taxon>
        <taxon>Pleomassaria</taxon>
    </lineage>
</organism>
<evidence type="ECO:0000313" key="2">
    <source>
        <dbReference type="Proteomes" id="UP000799428"/>
    </source>
</evidence>
<accession>A0A6G1KE13</accession>
<name>A0A6G1KE13_9PLEO</name>
<evidence type="ECO:0000313" key="1">
    <source>
        <dbReference type="EMBL" id="KAF2711064.1"/>
    </source>
</evidence>